<dbReference type="SMART" id="SM00524">
    <property type="entry name" value="DWB"/>
    <property type="match status" value="1"/>
</dbReference>
<feature type="region of interest" description="Disordered" evidence="1">
    <location>
        <begin position="355"/>
        <end position="374"/>
    </location>
</feature>
<reference evidence="4" key="1">
    <citation type="submission" date="2022-11" db="UniProtKB">
        <authorList>
            <consortium name="WormBaseParasite"/>
        </authorList>
    </citation>
    <scope>IDENTIFICATION</scope>
</reference>
<dbReference type="Proteomes" id="UP000887569">
    <property type="component" value="Unplaced"/>
</dbReference>
<organism evidence="3 4">
    <name type="scientific">Parascaris univalens</name>
    <name type="common">Nematode worm</name>
    <dbReference type="NCBI Taxonomy" id="6257"/>
    <lineage>
        <taxon>Eukaryota</taxon>
        <taxon>Metazoa</taxon>
        <taxon>Ecdysozoa</taxon>
        <taxon>Nematoda</taxon>
        <taxon>Chromadorea</taxon>
        <taxon>Rhabditida</taxon>
        <taxon>Spirurina</taxon>
        <taxon>Ascaridomorpha</taxon>
        <taxon>Ascaridoidea</taxon>
        <taxon>Ascarididae</taxon>
        <taxon>Parascaris</taxon>
    </lineage>
</organism>
<evidence type="ECO:0000313" key="3">
    <source>
        <dbReference type="Proteomes" id="UP000887569"/>
    </source>
</evidence>
<dbReference type="GO" id="GO:0009791">
    <property type="term" value="P:post-embryonic development"/>
    <property type="evidence" value="ECO:0007669"/>
    <property type="project" value="UniProtKB-ARBA"/>
</dbReference>
<keyword evidence="3" id="KW-1185">Reference proteome</keyword>
<dbReference type="InterPro" id="IPR008984">
    <property type="entry name" value="SMAD_FHA_dom_sf"/>
</dbReference>
<dbReference type="PANTHER" id="PTHR22742:SF2">
    <property type="entry name" value="EXPANSION, ISOFORM A-RELATED"/>
    <property type="match status" value="1"/>
</dbReference>
<dbReference type="PANTHER" id="PTHR22742">
    <property type="entry name" value="EXPANSION, ISOFORM A-RELATED"/>
    <property type="match status" value="1"/>
</dbReference>
<feature type="compositionally biased region" description="Polar residues" evidence="1">
    <location>
        <begin position="536"/>
        <end position="552"/>
    </location>
</feature>
<feature type="domain" description="MH2" evidence="2">
    <location>
        <begin position="1"/>
        <end position="195"/>
    </location>
</feature>
<dbReference type="WBParaSite" id="PgR031_g064_t01">
    <property type="protein sequence ID" value="PgR031_g064_t01"/>
    <property type="gene ID" value="PgR031_g064"/>
</dbReference>
<feature type="region of interest" description="Disordered" evidence="1">
    <location>
        <begin position="536"/>
        <end position="593"/>
    </location>
</feature>
<evidence type="ECO:0000256" key="1">
    <source>
        <dbReference type="SAM" id="MobiDB-lite"/>
    </source>
</evidence>
<dbReference type="GO" id="GO:0006355">
    <property type="term" value="P:regulation of DNA-templated transcription"/>
    <property type="evidence" value="ECO:0007669"/>
    <property type="project" value="InterPro"/>
</dbReference>
<dbReference type="SUPFAM" id="SSF49879">
    <property type="entry name" value="SMAD/FHA domain"/>
    <property type="match status" value="1"/>
</dbReference>
<dbReference type="AlphaFoldDB" id="A0A915BAU3"/>
<protein>
    <submittedName>
        <fullName evidence="4">MH2 domain-containing protein</fullName>
    </submittedName>
</protein>
<accession>A0A915BAU3</accession>
<sequence>MERGKRVAKAYLRKTTIIVDGGAEEFDGQTLGFNQFGNPLRDDYTDELRSKIGDGVIIKMDNQGNIKAMARGSTPIVVQGTSEPDLNCISERLIREQGRLKTRREQATGAPDEERIAKIFDIRRFKASIAREMDKAAPNGRELLLKTCVRIALVKDGGSDPMKTPCWFMIINLVALDMLKTKVPRALDFFAQSVDAGHNGGEPLCQVASLATPEPVRSDIISQRALSGLITAALKQANDRYTNSACAHLSESVPPVLDQVDQLAHFANSLRLTRNAINKRTRRGHRRSRSCSDTDESLSSEGFSRQRARCQSVVAVGTTSSSASSSGICAANTRLIHACDRRSFDAVHEDVADEMSTDQNNGNSAINSNDPTLYKYRSRGMEGDGDERRHRHSQNWSSFRSTTSDYDSGRELYDSAPCCSISGSSSVNLNRCQSSPLLSESEHTNETPTRIIYSSHGDTLDKSSHIDNLSKSTRATDHNSAEPPHAMPIQSSYSLQAAVKGASSTQGIKRFPPEFPPSTAICTSPTVPFPPRRFQSQLSSPANPNLFPTPTSHVRRKSKFLPSNPFAKLFKKDPKQSETPKAAPRKPTAVPEPVKLDGLQQHNGSSAPFIHDMLTQNQLRNVRPKEVVEHNEVDIWCSPNMMNSPYQEYSTLRLQRFNDSGIEFSEGTGNSSSKKDAEERPTFTTDFASRNVMNYPASTRQIRSVRNCAQGGAFYHGQLLHSNISVDGDDSLQCFPKARLESVALTRPNITEHMQRKTLDIRKRKSTTMQPRLEFGVKSYLKTSSAGELYNKSYGSNGYSTSSPCLQSGWDKISRMPDNGLSNDNIDEMRYSSIPRSKITSTGADASYEFHAKSGVPSNTRYKNEIEPSWKPDASWETSTSWKIRSLLPPTNGRRFSDEVGNRSRLVNTPHGSLQEMEKDAENFPRLSRNACNIAETETIGGRRPHSHSSVLQCKSATRCVPAPWRTNNSQR</sequence>
<dbReference type="GO" id="GO:0051239">
    <property type="term" value="P:regulation of multicellular organismal process"/>
    <property type="evidence" value="ECO:0007669"/>
    <property type="project" value="UniProtKB-ARBA"/>
</dbReference>
<feature type="region of interest" description="Disordered" evidence="1">
    <location>
        <begin position="380"/>
        <end position="402"/>
    </location>
</feature>
<dbReference type="Pfam" id="PF03166">
    <property type="entry name" value="MH2"/>
    <property type="match status" value="1"/>
</dbReference>
<name>A0A915BAU3_PARUN</name>
<dbReference type="InterPro" id="IPR017855">
    <property type="entry name" value="SMAD-like_dom_sf"/>
</dbReference>
<evidence type="ECO:0000259" key="2">
    <source>
        <dbReference type="PROSITE" id="PS51076"/>
    </source>
</evidence>
<feature type="region of interest" description="Disordered" evidence="1">
    <location>
        <begin position="279"/>
        <end position="303"/>
    </location>
</feature>
<dbReference type="PROSITE" id="PS51076">
    <property type="entry name" value="MH2"/>
    <property type="match status" value="1"/>
</dbReference>
<dbReference type="Gene3D" id="2.60.200.10">
    <property type="match status" value="1"/>
</dbReference>
<proteinExistence type="predicted"/>
<feature type="compositionally biased region" description="Basic residues" evidence="1">
    <location>
        <begin position="279"/>
        <end position="289"/>
    </location>
</feature>
<dbReference type="GO" id="GO:0050793">
    <property type="term" value="P:regulation of developmental process"/>
    <property type="evidence" value="ECO:0007669"/>
    <property type="project" value="UniProtKB-ARBA"/>
</dbReference>
<feature type="compositionally biased region" description="Polar residues" evidence="1">
    <location>
        <begin position="357"/>
        <end position="371"/>
    </location>
</feature>
<evidence type="ECO:0000313" key="4">
    <source>
        <dbReference type="WBParaSite" id="PgR031_g064_t01"/>
    </source>
</evidence>
<dbReference type="InterPro" id="IPR001132">
    <property type="entry name" value="SMAD_dom_Dwarfin-type"/>
</dbReference>